<dbReference type="EMBL" id="JARBHB010000017">
    <property type="protein sequence ID" value="KAJ8865871.1"/>
    <property type="molecule type" value="Genomic_DNA"/>
</dbReference>
<comment type="caution">
    <text evidence="9">The sequence shown here is derived from an EMBL/GenBank/DDBJ whole genome shotgun (WGS) entry which is preliminary data.</text>
</comment>
<dbReference type="Proteomes" id="UP001159363">
    <property type="component" value="Chromosome 16"/>
</dbReference>
<sequence>MDSDEENPLHALLLRQLCHHRRKQQRRLWMHPLTADRLTSGQFYTIMSELKQDSCKFHNYFRMSKNSFDELSSLLKTHIGKADTNMRQSITAEERLAITLSLHKRWTHQSVETQHGFLPLMMQGIHSGTVVDYHQMMSAQMDTGRCSDEFEKRLMDEIRHTRLQEVPCLCSDSAPFEMSHENSSSVAVGPQLKRKTPHYCKMQNINIYHFFYRYLVTGCTFTDLHYIIRCGIFTAQKIVIEHLHDICFPDLTEEEWLKIANCFETRANLTNCLGAIDGKHIRLIHSSDSGSSYFCNKKYFSMLLSTFVDIGSYGKASDSAIYQNSPLFQKLKVNASHIPSDKPIRMGGEPLPFTFVGDEAFALSTHMQWPYGARRYIECSFGILTNKWCVFHRALNINVNDAATLVKACCELHNFVRERDSIDFDCTLN</sequence>
<evidence type="ECO:0000256" key="2">
    <source>
        <dbReference type="ARBA" id="ARBA00004123"/>
    </source>
</evidence>
<proteinExistence type="inferred from homology"/>
<reference evidence="9 10" key="1">
    <citation type="submission" date="2023-02" db="EMBL/GenBank/DDBJ databases">
        <title>LHISI_Scaffold_Assembly.</title>
        <authorList>
            <person name="Stuart O.P."/>
            <person name="Cleave R."/>
            <person name="Magrath M.J.L."/>
            <person name="Mikheyev A.S."/>
        </authorList>
    </citation>
    <scope>NUCLEOTIDE SEQUENCE [LARGE SCALE GENOMIC DNA]</scope>
    <source>
        <strain evidence="9">Daus_M_001</strain>
        <tissue evidence="9">Leg muscle</tissue>
    </source>
</reference>
<dbReference type="InterPro" id="IPR045249">
    <property type="entry name" value="HARBI1-like"/>
</dbReference>
<evidence type="ECO:0000256" key="7">
    <source>
        <dbReference type="ARBA" id="ARBA00023242"/>
    </source>
</evidence>
<evidence type="ECO:0000256" key="1">
    <source>
        <dbReference type="ARBA" id="ARBA00001968"/>
    </source>
</evidence>
<dbReference type="InterPro" id="IPR027806">
    <property type="entry name" value="HARBI1_dom"/>
</dbReference>
<evidence type="ECO:0000256" key="6">
    <source>
        <dbReference type="ARBA" id="ARBA00022801"/>
    </source>
</evidence>
<evidence type="ECO:0000256" key="5">
    <source>
        <dbReference type="ARBA" id="ARBA00022723"/>
    </source>
</evidence>
<name>A0ABQ9G2Z9_9NEOP</name>
<evidence type="ECO:0000256" key="4">
    <source>
        <dbReference type="ARBA" id="ARBA00022722"/>
    </source>
</evidence>
<dbReference type="PANTHER" id="PTHR22930">
    <property type="match status" value="1"/>
</dbReference>
<keyword evidence="5" id="KW-0479">Metal-binding</keyword>
<keyword evidence="4" id="KW-0540">Nuclease</keyword>
<accession>A0ABQ9G2Z9</accession>
<protein>
    <recommendedName>
        <fullName evidence="8">DDE Tnp4 domain-containing protein</fullName>
    </recommendedName>
</protein>
<comment type="similarity">
    <text evidence="3">Belongs to the HARBI1 family.</text>
</comment>
<feature type="domain" description="DDE Tnp4" evidence="8">
    <location>
        <begin position="276"/>
        <end position="414"/>
    </location>
</feature>
<keyword evidence="6" id="KW-0378">Hydrolase</keyword>
<comment type="cofactor">
    <cofactor evidence="1">
        <name>a divalent metal cation</name>
        <dbReference type="ChEBI" id="CHEBI:60240"/>
    </cofactor>
</comment>
<dbReference type="PANTHER" id="PTHR22930:SF269">
    <property type="entry name" value="NUCLEASE HARBI1-LIKE PROTEIN"/>
    <property type="match status" value="1"/>
</dbReference>
<keyword evidence="10" id="KW-1185">Reference proteome</keyword>
<evidence type="ECO:0000259" key="8">
    <source>
        <dbReference type="Pfam" id="PF13359"/>
    </source>
</evidence>
<gene>
    <name evidence="9" type="ORF">PR048_033394</name>
</gene>
<dbReference type="Pfam" id="PF13359">
    <property type="entry name" value="DDE_Tnp_4"/>
    <property type="match status" value="1"/>
</dbReference>
<evidence type="ECO:0000313" key="9">
    <source>
        <dbReference type="EMBL" id="KAJ8865871.1"/>
    </source>
</evidence>
<organism evidence="9 10">
    <name type="scientific">Dryococelus australis</name>
    <dbReference type="NCBI Taxonomy" id="614101"/>
    <lineage>
        <taxon>Eukaryota</taxon>
        <taxon>Metazoa</taxon>
        <taxon>Ecdysozoa</taxon>
        <taxon>Arthropoda</taxon>
        <taxon>Hexapoda</taxon>
        <taxon>Insecta</taxon>
        <taxon>Pterygota</taxon>
        <taxon>Neoptera</taxon>
        <taxon>Polyneoptera</taxon>
        <taxon>Phasmatodea</taxon>
        <taxon>Verophasmatodea</taxon>
        <taxon>Anareolatae</taxon>
        <taxon>Phasmatidae</taxon>
        <taxon>Eurycanthinae</taxon>
        <taxon>Dryococelus</taxon>
    </lineage>
</organism>
<keyword evidence="7" id="KW-0539">Nucleus</keyword>
<evidence type="ECO:0000256" key="3">
    <source>
        <dbReference type="ARBA" id="ARBA00006958"/>
    </source>
</evidence>
<comment type="subcellular location">
    <subcellularLocation>
        <location evidence="2">Nucleus</location>
    </subcellularLocation>
</comment>
<evidence type="ECO:0000313" key="10">
    <source>
        <dbReference type="Proteomes" id="UP001159363"/>
    </source>
</evidence>